<comment type="caution">
    <text evidence="2">The sequence shown here is derived from an EMBL/GenBank/DDBJ whole genome shotgun (WGS) entry which is preliminary data.</text>
</comment>
<organism evidence="2 3">
    <name type="scientific">Sphingomonas cynarae</name>
    <dbReference type="NCBI Taxonomy" id="930197"/>
    <lineage>
        <taxon>Bacteria</taxon>
        <taxon>Pseudomonadati</taxon>
        <taxon>Pseudomonadota</taxon>
        <taxon>Alphaproteobacteria</taxon>
        <taxon>Sphingomonadales</taxon>
        <taxon>Sphingomonadaceae</taxon>
        <taxon>Sphingomonas</taxon>
    </lineage>
</organism>
<proteinExistence type="predicted"/>
<reference evidence="3" key="1">
    <citation type="journal article" date="2019" name="Int. J. Syst. Evol. Microbiol.">
        <title>The Global Catalogue of Microorganisms (GCM) 10K type strain sequencing project: providing services to taxonomists for standard genome sequencing and annotation.</title>
        <authorList>
            <consortium name="The Broad Institute Genomics Platform"/>
            <consortium name="The Broad Institute Genome Sequencing Center for Infectious Disease"/>
            <person name="Wu L."/>
            <person name="Ma J."/>
        </authorList>
    </citation>
    <scope>NUCLEOTIDE SEQUENCE [LARGE SCALE GENOMIC DNA]</scope>
    <source>
        <strain evidence="3">JCM 17498</strain>
    </source>
</reference>
<protein>
    <recommendedName>
        <fullName evidence="1">DUF6968 domain-containing protein</fullName>
    </recommendedName>
</protein>
<evidence type="ECO:0000313" key="2">
    <source>
        <dbReference type="EMBL" id="GAA3719094.1"/>
    </source>
</evidence>
<feature type="domain" description="DUF6968" evidence="1">
    <location>
        <begin position="8"/>
        <end position="91"/>
    </location>
</feature>
<dbReference type="EMBL" id="BAABBF010000007">
    <property type="protein sequence ID" value="GAA3719094.1"/>
    <property type="molecule type" value="Genomic_DNA"/>
</dbReference>
<dbReference type="Proteomes" id="UP001500523">
    <property type="component" value="Unassembled WGS sequence"/>
</dbReference>
<keyword evidence="3" id="KW-1185">Reference proteome</keyword>
<dbReference type="InterPro" id="IPR054241">
    <property type="entry name" value="DUF6968"/>
</dbReference>
<dbReference type="Pfam" id="PF22302">
    <property type="entry name" value="DUF6968"/>
    <property type="match status" value="1"/>
</dbReference>
<sequence>MIEVPFVRRQFEVDGEMVEARFYRPVADRGDYRCDLEIDWPEKTRSKHAFGVDEVQALLLAMQLAHADLLAAREMDGRQVSYLNDRSLGLPLAKSIADWDSENRL</sequence>
<gene>
    <name evidence="2" type="ORF">GCM10022268_29180</name>
</gene>
<name>A0ABP7EGV8_9SPHN</name>
<evidence type="ECO:0000313" key="3">
    <source>
        <dbReference type="Proteomes" id="UP001500523"/>
    </source>
</evidence>
<evidence type="ECO:0000259" key="1">
    <source>
        <dbReference type="Pfam" id="PF22302"/>
    </source>
</evidence>
<accession>A0ABP7EGV8</accession>
<dbReference type="RefSeq" id="WP_344694135.1">
    <property type="nucleotide sequence ID" value="NZ_BAABBF010000007.1"/>
</dbReference>